<gene>
    <name evidence="7" type="ORF">VII00023_06517</name>
</gene>
<proteinExistence type="predicted"/>
<feature type="domain" description="4Fe-4S ferredoxin-type" evidence="6">
    <location>
        <begin position="50"/>
        <end position="83"/>
    </location>
</feature>
<dbReference type="InterPro" id="IPR017900">
    <property type="entry name" value="4Fe4S_Fe_S_CS"/>
</dbReference>
<dbReference type="SUPFAM" id="SSF54862">
    <property type="entry name" value="4Fe-4S ferredoxins"/>
    <property type="match status" value="1"/>
</dbReference>
<comment type="caution">
    <text evidence="7">The sequence shown here is derived from an EMBL/GenBank/DDBJ whole genome shotgun (WGS) entry which is preliminary data.</text>
</comment>
<dbReference type="EMBL" id="AFWF01000270">
    <property type="protein sequence ID" value="EGU32672.1"/>
    <property type="molecule type" value="Genomic_DNA"/>
</dbReference>
<dbReference type="RefSeq" id="WP_006714127.1">
    <property type="nucleotide sequence ID" value="NZ_AFWF01000270.1"/>
</dbReference>
<evidence type="ECO:0000259" key="6">
    <source>
        <dbReference type="PROSITE" id="PS51379"/>
    </source>
</evidence>
<dbReference type="GO" id="GO:0051539">
    <property type="term" value="F:4 iron, 4 sulfur cluster binding"/>
    <property type="evidence" value="ECO:0007669"/>
    <property type="project" value="UniProtKB-KW"/>
</dbReference>
<feature type="domain" description="4Fe-4S ferredoxin-type" evidence="6">
    <location>
        <begin position="85"/>
        <end position="114"/>
    </location>
</feature>
<dbReference type="PANTHER" id="PTHR24960:SF85">
    <property type="entry name" value="POLYFERREDOXIN PROTEIN VHUB"/>
    <property type="match status" value="1"/>
</dbReference>
<dbReference type="GO" id="GO:0046872">
    <property type="term" value="F:metal ion binding"/>
    <property type="evidence" value="ECO:0007669"/>
    <property type="project" value="UniProtKB-KW"/>
</dbReference>
<evidence type="ECO:0000256" key="1">
    <source>
        <dbReference type="ARBA" id="ARBA00022485"/>
    </source>
</evidence>
<dbReference type="Proteomes" id="UP000004605">
    <property type="component" value="Unassembled WGS sequence"/>
</dbReference>
<dbReference type="PANTHER" id="PTHR24960">
    <property type="entry name" value="PHOTOSYSTEM I IRON-SULFUR CENTER-RELATED"/>
    <property type="match status" value="1"/>
</dbReference>
<dbReference type="OrthoDB" id="9808559at2"/>
<evidence type="ECO:0000256" key="4">
    <source>
        <dbReference type="ARBA" id="ARBA00023004"/>
    </source>
</evidence>
<evidence type="ECO:0000313" key="7">
    <source>
        <dbReference type="EMBL" id="EGU32672.1"/>
    </source>
</evidence>
<keyword evidence="5" id="KW-0411">Iron-sulfur</keyword>
<dbReference type="AlphaFoldDB" id="F9S6L5"/>
<keyword evidence="8" id="KW-1185">Reference proteome</keyword>
<evidence type="ECO:0000256" key="5">
    <source>
        <dbReference type="ARBA" id="ARBA00023014"/>
    </source>
</evidence>
<dbReference type="Gene3D" id="3.30.70.20">
    <property type="match status" value="2"/>
</dbReference>
<keyword evidence="2" id="KW-0479">Metal-binding</keyword>
<evidence type="ECO:0000313" key="8">
    <source>
        <dbReference type="Proteomes" id="UP000004605"/>
    </source>
</evidence>
<dbReference type="Pfam" id="PF12838">
    <property type="entry name" value="Fer4_7"/>
    <property type="match status" value="1"/>
</dbReference>
<dbReference type="Pfam" id="PF13187">
    <property type="entry name" value="Fer4_9"/>
    <property type="match status" value="1"/>
</dbReference>
<protein>
    <submittedName>
        <fullName evidence="7">Ferredoxin-type protein NapF</fullName>
    </submittedName>
</protein>
<dbReference type="InterPro" id="IPR050157">
    <property type="entry name" value="PSI_iron-sulfur_center"/>
</dbReference>
<evidence type="ECO:0000256" key="2">
    <source>
        <dbReference type="ARBA" id="ARBA00022723"/>
    </source>
</evidence>
<keyword evidence="3" id="KW-0677">Repeat</keyword>
<keyword evidence="1" id="KW-0004">4Fe-4S</keyword>
<dbReference type="PROSITE" id="PS51379">
    <property type="entry name" value="4FE4S_FER_2"/>
    <property type="match status" value="3"/>
</dbReference>
<name>F9S6L5_9VIBR</name>
<feature type="domain" description="4Fe-4S ferredoxin-type" evidence="6">
    <location>
        <begin position="151"/>
        <end position="180"/>
    </location>
</feature>
<reference evidence="7 8" key="1">
    <citation type="journal article" date="2012" name="Int. J. Syst. Evol. Microbiol.">
        <title>Vibrio caribbeanicus sp. nov., isolated from the marine sponge Scleritoderma cyanea.</title>
        <authorList>
            <person name="Hoffmann M."/>
            <person name="Monday S.R."/>
            <person name="Allard M.W."/>
            <person name="Strain E.A."/>
            <person name="Whittaker P."/>
            <person name="Naum M."/>
            <person name="McCarthy P.J."/>
            <person name="Lopez J.V."/>
            <person name="Fischer M."/>
            <person name="Brown E.W."/>
        </authorList>
    </citation>
    <scope>NUCLEOTIDE SEQUENCE [LARGE SCALE GENOMIC DNA]</scope>
    <source>
        <strain evidence="7 8">ATCC 700023</strain>
    </source>
</reference>
<dbReference type="PROSITE" id="PS00198">
    <property type="entry name" value="4FE4S_FER_1"/>
    <property type="match status" value="2"/>
</dbReference>
<accession>F9S6L5</accession>
<sequence length="195" mass="21219">MAEKSDKYYQAVMEHKQISRRGLFRGLLSGAQKTHQQVVIESFTRLVARPPTAVDESALNKLCDGCGQCEKACPQHVISMIAGKPELHLDCNFCTHCGECQRACPTLALSNNTASTGVVPLFSSSCRRLLYGYCDMCAEECPQQAIDLSDKRPAVVSDKCNGCGQCRMECPMGAISYTLNPIIPIAVIANDPSNL</sequence>
<keyword evidence="4" id="KW-0408">Iron</keyword>
<organism evidence="7 8">
    <name type="scientific">Vibrio ichthyoenteri ATCC 700023</name>
    <dbReference type="NCBI Taxonomy" id="870968"/>
    <lineage>
        <taxon>Bacteria</taxon>
        <taxon>Pseudomonadati</taxon>
        <taxon>Pseudomonadota</taxon>
        <taxon>Gammaproteobacteria</taxon>
        <taxon>Vibrionales</taxon>
        <taxon>Vibrionaceae</taxon>
        <taxon>Vibrio</taxon>
    </lineage>
</organism>
<dbReference type="InterPro" id="IPR004496">
    <property type="entry name" value="NapF"/>
</dbReference>
<dbReference type="CDD" id="cd10564">
    <property type="entry name" value="NapF_like"/>
    <property type="match status" value="1"/>
</dbReference>
<dbReference type="InterPro" id="IPR017896">
    <property type="entry name" value="4Fe4S_Fe-S-bd"/>
</dbReference>
<evidence type="ECO:0000256" key="3">
    <source>
        <dbReference type="ARBA" id="ARBA00022737"/>
    </source>
</evidence>